<evidence type="ECO:0000256" key="2">
    <source>
        <dbReference type="ARBA" id="ARBA00007165"/>
    </source>
</evidence>
<dbReference type="EMBL" id="JACCAC010000001">
    <property type="protein sequence ID" value="NYG55815.1"/>
    <property type="molecule type" value="Genomic_DNA"/>
</dbReference>
<evidence type="ECO:0000313" key="9">
    <source>
        <dbReference type="Proteomes" id="UP000544110"/>
    </source>
</evidence>
<keyword evidence="3 6" id="KW-0812">Transmembrane</keyword>
<dbReference type="InterPro" id="IPR045214">
    <property type="entry name" value="Surf1/Surf4"/>
</dbReference>
<feature type="transmembrane region" description="Helical" evidence="6">
    <location>
        <begin position="12"/>
        <end position="30"/>
    </location>
</feature>
<evidence type="ECO:0000256" key="1">
    <source>
        <dbReference type="ARBA" id="ARBA00004370"/>
    </source>
</evidence>
<dbReference type="RefSeq" id="WP_179518197.1">
    <property type="nucleotide sequence ID" value="NZ_JACCAC010000001.1"/>
</dbReference>
<dbReference type="Pfam" id="PF02104">
    <property type="entry name" value="SURF1"/>
    <property type="match status" value="1"/>
</dbReference>
<comment type="similarity">
    <text evidence="2 6">Belongs to the SURF1 family.</text>
</comment>
<keyword evidence="9" id="KW-1185">Reference proteome</keyword>
<name>A0A7Y9UV81_9ACTN</name>
<accession>A0A7Y9UV81</accession>
<comment type="caution">
    <text evidence="8">The sequence shown here is derived from an EMBL/GenBank/DDBJ whole genome shotgun (WGS) entry which is preliminary data.</text>
</comment>
<dbReference type="InterPro" id="IPR002994">
    <property type="entry name" value="Surf1/Shy1"/>
</dbReference>
<sequence>MGSLRFLLSRRWVLFGLVVALLASLAWYLGEWQFGRLDERRDRNALVRAAEDAPPVPVDDLMSVDEPVAPEDEWRRVTATGEYAVSDTVVVRYRTREGRSGVDLVVPLVTDDGTALLVDRGWLATRNSGIDGSDLDALPAPPAGEVTITGWVRRDATGDATSVTAQSTRAVSSEAIGDALDRQVYAGFVDLVEESPAPEDPLAAAELPDLDDGPHFFYGLQWWFFGLLALVGFGYLAYDEWRRATGRKAPPAPRLSPDERALQQARERARRRAVRSSG</sequence>
<keyword evidence="5 6" id="KW-0472">Membrane</keyword>
<proteinExistence type="inferred from homology"/>
<dbReference type="CDD" id="cd06662">
    <property type="entry name" value="SURF1"/>
    <property type="match status" value="1"/>
</dbReference>
<feature type="transmembrane region" description="Helical" evidence="6">
    <location>
        <begin position="220"/>
        <end position="238"/>
    </location>
</feature>
<gene>
    <name evidence="8" type="ORF">BJ989_002119</name>
</gene>
<evidence type="ECO:0000256" key="5">
    <source>
        <dbReference type="ARBA" id="ARBA00023136"/>
    </source>
</evidence>
<dbReference type="GO" id="GO:0005886">
    <property type="term" value="C:plasma membrane"/>
    <property type="evidence" value="ECO:0007669"/>
    <property type="project" value="UniProtKB-SubCell"/>
</dbReference>
<feature type="compositionally biased region" description="Basic and acidic residues" evidence="7">
    <location>
        <begin position="256"/>
        <end position="267"/>
    </location>
</feature>
<dbReference type="PANTHER" id="PTHR23427">
    <property type="entry name" value="SURFEIT LOCUS PROTEIN"/>
    <property type="match status" value="1"/>
</dbReference>
<dbReference type="PANTHER" id="PTHR23427:SF2">
    <property type="entry name" value="SURFEIT LOCUS PROTEIN 1"/>
    <property type="match status" value="1"/>
</dbReference>
<feature type="compositionally biased region" description="Basic residues" evidence="7">
    <location>
        <begin position="268"/>
        <end position="278"/>
    </location>
</feature>
<dbReference type="Proteomes" id="UP000544110">
    <property type="component" value="Unassembled WGS sequence"/>
</dbReference>
<keyword evidence="6" id="KW-1003">Cell membrane</keyword>
<reference evidence="8 9" key="1">
    <citation type="submission" date="2020-07" db="EMBL/GenBank/DDBJ databases">
        <title>Sequencing the genomes of 1000 actinobacteria strains.</title>
        <authorList>
            <person name="Klenk H.-P."/>
        </authorList>
    </citation>
    <scope>NUCLEOTIDE SEQUENCE [LARGE SCALE GENOMIC DNA]</scope>
    <source>
        <strain evidence="8 9">DSM 24552</strain>
    </source>
</reference>
<evidence type="ECO:0000256" key="7">
    <source>
        <dbReference type="SAM" id="MobiDB-lite"/>
    </source>
</evidence>
<evidence type="ECO:0000313" key="8">
    <source>
        <dbReference type="EMBL" id="NYG55815.1"/>
    </source>
</evidence>
<protein>
    <recommendedName>
        <fullName evidence="6">SURF1-like protein</fullName>
    </recommendedName>
</protein>
<dbReference type="PROSITE" id="PS50895">
    <property type="entry name" value="SURF1"/>
    <property type="match status" value="1"/>
</dbReference>
<evidence type="ECO:0000256" key="4">
    <source>
        <dbReference type="ARBA" id="ARBA00022989"/>
    </source>
</evidence>
<evidence type="ECO:0000256" key="6">
    <source>
        <dbReference type="RuleBase" id="RU363076"/>
    </source>
</evidence>
<keyword evidence="4 6" id="KW-1133">Transmembrane helix</keyword>
<dbReference type="AlphaFoldDB" id="A0A7Y9UV81"/>
<comment type="subcellular location">
    <subcellularLocation>
        <location evidence="6">Cell membrane</location>
        <topology evidence="6">Multi-pass membrane protein</topology>
    </subcellularLocation>
    <subcellularLocation>
        <location evidence="1">Membrane</location>
    </subcellularLocation>
</comment>
<evidence type="ECO:0000256" key="3">
    <source>
        <dbReference type="ARBA" id="ARBA00022692"/>
    </source>
</evidence>
<feature type="region of interest" description="Disordered" evidence="7">
    <location>
        <begin position="247"/>
        <end position="278"/>
    </location>
</feature>
<organism evidence="8 9">
    <name type="scientific">Nocardioides perillae</name>
    <dbReference type="NCBI Taxonomy" id="1119534"/>
    <lineage>
        <taxon>Bacteria</taxon>
        <taxon>Bacillati</taxon>
        <taxon>Actinomycetota</taxon>
        <taxon>Actinomycetes</taxon>
        <taxon>Propionibacteriales</taxon>
        <taxon>Nocardioidaceae</taxon>
        <taxon>Nocardioides</taxon>
    </lineage>
</organism>